<reference evidence="2 3" key="1">
    <citation type="submission" date="2019-02" db="EMBL/GenBank/DDBJ databases">
        <title>The Batch Genome Submission of Acinetobacter spp. strains.</title>
        <authorList>
            <person name="Qin J."/>
            <person name="Hu Y."/>
            <person name="Ye H."/>
            <person name="Wei L."/>
            <person name="Feng Y."/>
            <person name="Zong Z."/>
        </authorList>
    </citation>
    <scope>NUCLEOTIDE SEQUENCE [LARGE SCALE GENOMIC DNA]</scope>
    <source>
        <strain evidence="2 3">WCHAP100012</strain>
    </source>
</reference>
<protein>
    <submittedName>
        <fullName evidence="2">Uncharacterized protein</fullName>
    </submittedName>
</protein>
<accession>A0AAE8KEW9</accession>
<dbReference type="Proteomes" id="UP000294065">
    <property type="component" value="Unassembled WGS sequence"/>
</dbReference>
<evidence type="ECO:0000313" key="2">
    <source>
        <dbReference type="EMBL" id="RZH25211.1"/>
    </source>
</evidence>
<organism evidence="2 3">
    <name type="scientific">Acinetobacter pittii</name>
    <name type="common">Acinetobacter genomosp. 3</name>
    <dbReference type="NCBI Taxonomy" id="48296"/>
    <lineage>
        <taxon>Bacteria</taxon>
        <taxon>Pseudomonadati</taxon>
        <taxon>Pseudomonadota</taxon>
        <taxon>Gammaproteobacteria</taxon>
        <taxon>Moraxellales</taxon>
        <taxon>Moraxellaceae</taxon>
        <taxon>Acinetobacter</taxon>
        <taxon>Acinetobacter calcoaceticus/baumannii complex</taxon>
    </lineage>
</organism>
<evidence type="ECO:0000256" key="1">
    <source>
        <dbReference type="SAM" id="MobiDB-lite"/>
    </source>
</evidence>
<evidence type="ECO:0000313" key="3">
    <source>
        <dbReference type="Proteomes" id="UP000294065"/>
    </source>
</evidence>
<comment type="caution">
    <text evidence="2">The sequence shown here is derived from an EMBL/GenBank/DDBJ whole genome shotgun (WGS) entry which is preliminary data.</text>
</comment>
<proteinExistence type="predicted"/>
<dbReference type="EMBL" id="SGTH01000010">
    <property type="protein sequence ID" value="RZH25211.1"/>
    <property type="molecule type" value="Genomic_DNA"/>
</dbReference>
<feature type="region of interest" description="Disordered" evidence="1">
    <location>
        <begin position="364"/>
        <end position="398"/>
    </location>
</feature>
<dbReference type="RefSeq" id="WP_130174247.1">
    <property type="nucleotide sequence ID" value="NZ_SGTH01000010.1"/>
</dbReference>
<gene>
    <name evidence="2" type="ORF">EXD98_18255</name>
</gene>
<sequence>MNNHSNEENTDNSPDKKKSPAFKILASNAEKFLMVWWYGALGKADRRNAQPKVHVAFRELLEDYTPTDNFIFIDANITDLVSWPIGTVWHHERLVDYLPLEIREFDIDHTDFKHTYVQAYKRDEKTGKIDHFFTDRNKFYIKPSQRENCISFSLKDQEYKELLVPCFEFLVRGYGLSTELPRILTTYDEAERHERLYTPHPEEENSWTILIGDSLTSDDHVFIAYYKYSEYTQNAVRTLFSSIAKHDDFTQRNHIYPKVMPWHEEKRKIRVSGFRLPDTNSFLALTILGIELPDQTLIRSVPKVVHRIKKPVDVNSPNPPQLQLGPGQINVSEDQGGRKPISQSVILGHEFTWLGSGPIGEKSKTKYERSITQPQRKKNTKETNTIGTGEPDSSKDVLNSQIKPATDENKATEFEAPEHGRIIGLWNACLKARRLNPSIVNAVHYYTFKEEFDYNDKPTLMAFITASEEQAHINWCYADSSKTAPRGALIIRLSLVGCPPVYIFDIQPATYVSTVEGESIIKERGHAGVIFRSKTLEQFEQYISDLMESLPLSEGSYTTTLLGSNMVTQLFVFRHSKSAGLSEGESTLLNALRKIGITTITLKEEKM</sequence>
<name>A0AAE8KEW9_ACIPI</name>
<dbReference type="AlphaFoldDB" id="A0AAE8KEW9"/>